<comment type="caution">
    <text evidence="1">The sequence shown here is derived from an EMBL/GenBank/DDBJ whole genome shotgun (WGS) entry which is preliminary data.</text>
</comment>
<accession>A0ABV5B9X9</accession>
<dbReference type="Proteomes" id="UP001580407">
    <property type="component" value="Unassembled WGS sequence"/>
</dbReference>
<name>A0ABV5B9X9_9BACL</name>
<evidence type="ECO:0000313" key="1">
    <source>
        <dbReference type="EMBL" id="MFB5682174.1"/>
    </source>
</evidence>
<dbReference type="RefSeq" id="WP_375525931.1">
    <property type="nucleotide sequence ID" value="NZ_JBHILM010000015.1"/>
</dbReference>
<keyword evidence="1" id="KW-0282">Flagellum</keyword>
<gene>
    <name evidence="1" type="ORF">ACE3NQ_14715</name>
</gene>
<dbReference type="InterPro" id="IPR035924">
    <property type="entry name" value="FlaG-like_sf"/>
</dbReference>
<dbReference type="PANTHER" id="PTHR37166">
    <property type="entry name" value="PROTEIN FLAG"/>
    <property type="match status" value="1"/>
</dbReference>
<evidence type="ECO:0000313" key="2">
    <source>
        <dbReference type="Proteomes" id="UP001580407"/>
    </source>
</evidence>
<dbReference type="SUPFAM" id="SSF160214">
    <property type="entry name" value="FlaG-like"/>
    <property type="match status" value="1"/>
</dbReference>
<dbReference type="InterPro" id="IPR005186">
    <property type="entry name" value="FlaG"/>
</dbReference>
<sequence>MRVDPNSSATSLVPWFKSLASEDSLEEAIGGSAKEQQKHTISELVDQVNTKLEESGTHIQVKVHEKTNTIMVVVLKDDSNEIVREIPSEKMLDMMYNISRKAGIFLDEKM</sequence>
<organism evidence="1 2">
    <name type="scientific">Paenibacillus terreus</name>
    <dbReference type="NCBI Taxonomy" id="1387834"/>
    <lineage>
        <taxon>Bacteria</taxon>
        <taxon>Bacillati</taxon>
        <taxon>Bacillota</taxon>
        <taxon>Bacilli</taxon>
        <taxon>Bacillales</taxon>
        <taxon>Paenibacillaceae</taxon>
        <taxon>Paenibacillus</taxon>
    </lineage>
</organism>
<keyword evidence="1" id="KW-0966">Cell projection</keyword>
<dbReference type="EMBL" id="JBHILM010000015">
    <property type="protein sequence ID" value="MFB5682174.1"/>
    <property type="molecule type" value="Genomic_DNA"/>
</dbReference>
<protein>
    <submittedName>
        <fullName evidence="1">Flagellar protein FlaG</fullName>
    </submittedName>
</protein>
<proteinExistence type="predicted"/>
<keyword evidence="1" id="KW-0969">Cilium</keyword>
<dbReference type="Gene3D" id="3.30.160.170">
    <property type="entry name" value="FlaG-like"/>
    <property type="match status" value="1"/>
</dbReference>
<dbReference type="Pfam" id="PF03646">
    <property type="entry name" value="FlaG"/>
    <property type="match status" value="1"/>
</dbReference>
<dbReference type="PANTHER" id="PTHR37166:SF1">
    <property type="entry name" value="PROTEIN FLAG"/>
    <property type="match status" value="1"/>
</dbReference>
<keyword evidence="2" id="KW-1185">Reference proteome</keyword>
<reference evidence="1 2" key="1">
    <citation type="submission" date="2024-09" db="EMBL/GenBank/DDBJ databases">
        <authorList>
            <person name="Ruan L."/>
        </authorList>
    </citation>
    <scope>NUCLEOTIDE SEQUENCE [LARGE SCALE GENOMIC DNA]</scope>
    <source>
        <strain evidence="1 2">D33</strain>
    </source>
</reference>